<accession>A0ABD6DH46</accession>
<evidence type="ECO:0000256" key="1">
    <source>
        <dbReference type="SAM" id="MobiDB-lite"/>
    </source>
</evidence>
<reference evidence="2 3" key="1">
    <citation type="journal article" date="2019" name="Int. J. Syst. Evol. Microbiol.">
        <title>The Global Catalogue of Microorganisms (GCM) 10K type strain sequencing project: providing services to taxonomists for standard genome sequencing and annotation.</title>
        <authorList>
            <consortium name="The Broad Institute Genomics Platform"/>
            <consortium name="The Broad Institute Genome Sequencing Center for Infectious Disease"/>
            <person name="Wu L."/>
            <person name="Ma J."/>
        </authorList>
    </citation>
    <scope>NUCLEOTIDE SEQUENCE [LARGE SCALE GENOMIC DNA]</scope>
    <source>
        <strain evidence="2 3">CGMCC 1.10390</strain>
    </source>
</reference>
<dbReference type="RefSeq" id="WP_256399737.1">
    <property type="nucleotide sequence ID" value="NZ_JANHJR010000002.1"/>
</dbReference>
<comment type="caution">
    <text evidence="2">The sequence shown here is derived from an EMBL/GenBank/DDBJ whole genome shotgun (WGS) entry which is preliminary data.</text>
</comment>
<sequence length="63" mass="6400">MDSGGGAPFDASFGDPVTTQHNGENLVYSGAHITGTSDSWPEVVLGSTFRGSLPRLTAASTSS</sequence>
<dbReference type="EMBL" id="JBHUDO010000001">
    <property type="protein sequence ID" value="MFD1644468.1"/>
    <property type="molecule type" value="Genomic_DNA"/>
</dbReference>
<organism evidence="2 3">
    <name type="scientific">Haloarchaeobius litoreus</name>
    <dbReference type="NCBI Taxonomy" id="755306"/>
    <lineage>
        <taxon>Archaea</taxon>
        <taxon>Methanobacteriati</taxon>
        <taxon>Methanobacteriota</taxon>
        <taxon>Stenosarchaea group</taxon>
        <taxon>Halobacteria</taxon>
        <taxon>Halobacteriales</taxon>
        <taxon>Halorubellaceae</taxon>
        <taxon>Haloarchaeobius</taxon>
    </lineage>
</organism>
<protein>
    <submittedName>
        <fullName evidence="2">Uncharacterized protein</fullName>
    </submittedName>
</protein>
<gene>
    <name evidence="2" type="ORF">ACFSBL_02125</name>
</gene>
<feature type="region of interest" description="Disordered" evidence="1">
    <location>
        <begin position="1"/>
        <end position="23"/>
    </location>
</feature>
<name>A0ABD6DH46_9EURY</name>
<evidence type="ECO:0000313" key="2">
    <source>
        <dbReference type="EMBL" id="MFD1644468.1"/>
    </source>
</evidence>
<proteinExistence type="predicted"/>
<evidence type="ECO:0000313" key="3">
    <source>
        <dbReference type="Proteomes" id="UP001597034"/>
    </source>
</evidence>
<keyword evidence="3" id="KW-1185">Reference proteome</keyword>
<dbReference type="Proteomes" id="UP001597034">
    <property type="component" value="Unassembled WGS sequence"/>
</dbReference>
<dbReference type="AlphaFoldDB" id="A0ABD6DH46"/>